<dbReference type="InterPro" id="IPR032567">
    <property type="entry name" value="RTL1-rel"/>
</dbReference>
<dbReference type="PANTHER" id="PTHR15503">
    <property type="entry name" value="LDOC1 RELATED"/>
    <property type="match status" value="1"/>
</dbReference>
<dbReference type="Gene3D" id="2.40.70.10">
    <property type="entry name" value="Acid Proteases"/>
    <property type="match status" value="1"/>
</dbReference>
<reference evidence="3" key="1">
    <citation type="submission" date="2023-08" db="EMBL/GenBank/DDBJ databases">
        <title>Reference Genome Resource for the Citrus Pathogen Phytophthora citrophthora.</title>
        <authorList>
            <person name="Moller H."/>
            <person name="Coetzee B."/>
            <person name="Rose L.J."/>
            <person name="Van Niekerk J.M."/>
        </authorList>
    </citation>
    <scope>NUCLEOTIDE SEQUENCE</scope>
    <source>
        <strain evidence="3">STE-U-9442</strain>
    </source>
</reference>
<dbReference type="EMBL" id="JASMQC010000008">
    <property type="protein sequence ID" value="KAK1942821.1"/>
    <property type="molecule type" value="Genomic_DNA"/>
</dbReference>
<evidence type="ECO:0000313" key="4">
    <source>
        <dbReference type="Proteomes" id="UP001259832"/>
    </source>
</evidence>
<feature type="compositionally biased region" description="Basic residues" evidence="1">
    <location>
        <begin position="562"/>
        <end position="576"/>
    </location>
</feature>
<proteinExistence type="predicted"/>
<dbReference type="GO" id="GO:0006508">
    <property type="term" value="P:proteolysis"/>
    <property type="evidence" value="ECO:0007669"/>
    <property type="project" value="InterPro"/>
</dbReference>
<dbReference type="PANTHER" id="PTHR15503:SF22">
    <property type="entry name" value="TRANSPOSON TY3-I GAG POLYPROTEIN"/>
    <property type="match status" value="1"/>
</dbReference>
<evidence type="ECO:0000256" key="1">
    <source>
        <dbReference type="SAM" id="MobiDB-lite"/>
    </source>
</evidence>
<sequence length="760" mass="83690">MNDASSLREGADTSLEHASFSHLSVFEWEALHCLAAVSGEGVIKTLLTAGTEDDQRLAAHDGDGDGRLQLNRWFCEIDIAIEARQLSTEFARTRFLLSKLTGKAKEWALGKLVADASCFSTMESLKSDLRLAFEPPQDERVQRSAFLSLKQGRMSMLEYIQRARHLVSCITTNPVDMATQVHVFISGMNAGYQRFYLTRKTPDSLEEAFETALREDYSVSASEAFSLVRPLATEPEPMEVDAIQDFRGRRRDNPPTTSTRPAPISGRGSRPLRCFRCRKLGHRAAVCRAPAPVLAHVVADVADDTVADPKNGDNHLHVNGAKRPLRALLDSGATNNFVRAESLSVLPADMSVREGPGHMVVNHLLEFDGFHGSDDFLVIELSGSFDCVFGIPWLARHQPHIDWLTRTVRPRDIDVNAVLASLCGAPTRWPHVAVMDPESMTPAASEVSDGPSSAAREHVARAGLEQHAQDISDAVERRLPCSDEQRLSVQDDVVECGLPRAVEQGLPREDERVDVVERGLPHAVEQGLPREDDADVVSRCPSTADLVERGLPSSASTDSIRPVRRRGRRQPRRPRAPPRESDVSGSEVISVLEGDGADTTPRMHDVEVARPPCDASEIIRLPGLSWKHFLHDLKHGEIEQVCMLVADDAATIAAVDVDADERYPQRGEHKVFGSSLDFGSPYTSRRASGGLLAVAALVTATVRFPIIASTSFGGWDHWATAGNRERCCSRMFRTAWRHMREPVHGARLHVAPSLVQRSLE</sequence>
<feature type="region of interest" description="Disordered" evidence="1">
    <location>
        <begin position="245"/>
        <end position="268"/>
    </location>
</feature>
<dbReference type="CDD" id="cd00303">
    <property type="entry name" value="retropepsin_like"/>
    <property type="match status" value="1"/>
</dbReference>
<evidence type="ECO:0000313" key="3">
    <source>
        <dbReference type="EMBL" id="KAK1942821.1"/>
    </source>
</evidence>
<dbReference type="InterPro" id="IPR005162">
    <property type="entry name" value="Retrotrans_gag_dom"/>
</dbReference>
<feature type="region of interest" description="Disordered" evidence="1">
    <location>
        <begin position="544"/>
        <end position="587"/>
    </location>
</feature>
<dbReference type="InterPro" id="IPR001969">
    <property type="entry name" value="Aspartic_peptidase_AS"/>
</dbReference>
<dbReference type="GO" id="GO:0004190">
    <property type="term" value="F:aspartic-type endopeptidase activity"/>
    <property type="evidence" value="ECO:0007669"/>
    <property type="project" value="InterPro"/>
</dbReference>
<gene>
    <name evidence="3" type="ORF">P3T76_005458</name>
</gene>
<protein>
    <submittedName>
        <fullName evidence="3">Retrotransposon-derived protein PEG10</fullName>
    </submittedName>
</protein>
<accession>A0AAD9GQW4</accession>
<dbReference type="Proteomes" id="UP001259832">
    <property type="component" value="Unassembled WGS sequence"/>
</dbReference>
<dbReference type="Pfam" id="PF03732">
    <property type="entry name" value="Retrotrans_gag"/>
    <property type="match status" value="1"/>
</dbReference>
<feature type="domain" description="Retrotransposon gag" evidence="2">
    <location>
        <begin position="97"/>
        <end position="189"/>
    </location>
</feature>
<dbReference type="PROSITE" id="PS00141">
    <property type="entry name" value="ASP_PROTEASE"/>
    <property type="match status" value="1"/>
</dbReference>
<name>A0AAD9GQW4_9STRA</name>
<evidence type="ECO:0000259" key="2">
    <source>
        <dbReference type="Pfam" id="PF03732"/>
    </source>
</evidence>
<organism evidence="3 4">
    <name type="scientific">Phytophthora citrophthora</name>
    <dbReference type="NCBI Taxonomy" id="4793"/>
    <lineage>
        <taxon>Eukaryota</taxon>
        <taxon>Sar</taxon>
        <taxon>Stramenopiles</taxon>
        <taxon>Oomycota</taxon>
        <taxon>Peronosporomycetes</taxon>
        <taxon>Peronosporales</taxon>
        <taxon>Peronosporaceae</taxon>
        <taxon>Phytophthora</taxon>
    </lineage>
</organism>
<keyword evidence="4" id="KW-1185">Reference proteome</keyword>
<comment type="caution">
    <text evidence="3">The sequence shown here is derived from an EMBL/GenBank/DDBJ whole genome shotgun (WGS) entry which is preliminary data.</text>
</comment>
<dbReference type="AlphaFoldDB" id="A0AAD9GQW4"/>
<dbReference type="InterPro" id="IPR021109">
    <property type="entry name" value="Peptidase_aspartic_dom_sf"/>
</dbReference>